<name>A0ABR4CSL0_9HELO</name>
<dbReference type="InterPro" id="IPR000210">
    <property type="entry name" value="BTB/POZ_dom"/>
</dbReference>
<gene>
    <name evidence="3" type="ORF">VTL71DRAFT_12100</name>
</gene>
<protein>
    <recommendedName>
        <fullName evidence="2">BTB domain-containing protein</fullName>
    </recommendedName>
</protein>
<sequence length="260" mass="29619">MAAATDGPEDSGASNSSSSPASDSKRPSQDSKPKLKPNFRYAFFIQTQISLLITASDPKTFVTLIAGKGSEEVEFVVHKEFVCHHCAVLEAAFKSNFIEGRTQTYRFPEVNGPVIQKLVQWFYSQDINIQSLEEEVYQNLETRALIQLWILADKLLLRSLQNLILRKLDLMRARFGMLPTLTYRYAYENTSKGSLLRLFLVHRAAGMSRSYIDSHPQRFPREMLVEMVVAMGNEHNFGDDHFGRESNWSQYEVKDGPKSV</sequence>
<dbReference type="Proteomes" id="UP001595075">
    <property type="component" value="Unassembled WGS sequence"/>
</dbReference>
<accession>A0ABR4CSL0</accession>
<organism evidence="3 4">
    <name type="scientific">Oculimacula yallundae</name>
    <dbReference type="NCBI Taxonomy" id="86028"/>
    <lineage>
        <taxon>Eukaryota</taxon>
        <taxon>Fungi</taxon>
        <taxon>Dikarya</taxon>
        <taxon>Ascomycota</taxon>
        <taxon>Pezizomycotina</taxon>
        <taxon>Leotiomycetes</taxon>
        <taxon>Helotiales</taxon>
        <taxon>Ploettnerulaceae</taxon>
        <taxon>Oculimacula</taxon>
    </lineage>
</organism>
<evidence type="ECO:0000259" key="2">
    <source>
        <dbReference type="PROSITE" id="PS50097"/>
    </source>
</evidence>
<proteinExistence type="predicted"/>
<reference evidence="3 4" key="1">
    <citation type="journal article" date="2024" name="Commun. Biol.">
        <title>Comparative genomic analysis of thermophilic fungi reveals convergent evolutionary adaptations and gene losses.</title>
        <authorList>
            <person name="Steindorff A.S."/>
            <person name="Aguilar-Pontes M.V."/>
            <person name="Robinson A.J."/>
            <person name="Andreopoulos B."/>
            <person name="LaButti K."/>
            <person name="Kuo A."/>
            <person name="Mondo S."/>
            <person name="Riley R."/>
            <person name="Otillar R."/>
            <person name="Haridas S."/>
            <person name="Lipzen A."/>
            <person name="Grimwood J."/>
            <person name="Schmutz J."/>
            <person name="Clum A."/>
            <person name="Reid I.D."/>
            <person name="Moisan M.C."/>
            <person name="Butler G."/>
            <person name="Nguyen T.T.M."/>
            <person name="Dewar K."/>
            <person name="Conant G."/>
            <person name="Drula E."/>
            <person name="Henrissat B."/>
            <person name="Hansel C."/>
            <person name="Singer S."/>
            <person name="Hutchinson M.I."/>
            <person name="de Vries R.P."/>
            <person name="Natvig D.O."/>
            <person name="Powell A.J."/>
            <person name="Tsang A."/>
            <person name="Grigoriev I.V."/>
        </authorList>
    </citation>
    <scope>NUCLEOTIDE SEQUENCE [LARGE SCALE GENOMIC DNA]</scope>
    <source>
        <strain evidence="3 4">CBS 494.80</strain>
    </source>
</reference>
<dbReference type="PROSITE" id="PS50097">
    <property type="entry name" value="BTB"/>
    <property type="match status" value="1"/>
</dbReference>
<feature type="domain" description="BTB" evidence="2">
    <location>
        <begin position="60"/>
        <end position="131"/>
    </location>
</feature>
<keyword evidence="4" id="KW-1185">Reference proteome</keyword>
<evidence type="ECO:0000256" key="1">
    <source>
        <dbReference type="SAM" id="MobiDB-lite"/>
    </source>
</evidence>
<feature type="region of interest" description="Disordered" evidence="1">
    <location>
        <begin position="1"/>
        <end position="34"/>
    </location>
</feature>
<dbReference type="InterPro" id="IPR011333">
    <property type="entry name" value="SKP1/BTB/POZ_sf"/>
</dbReference>
<feature type="compositionally biased region" description="Low complexity" evidence="1">
    <location>
        <begin position="10"/>
        <end position="22"/>
    </location>
</feature>
<feature type="compositionally biased region" description="Basic and acidic residues" evidence="1">
    <location>
        <begin position="23"/>
        <end position="33"/>
    </location>
</feature>
<dbReference type="PANTHER" id="PTHR47843:SF2">
    <property type="entry name" value="BTB DOMAIN-CONTAINING PROTEIN"/>
    <property type="match status" value="1"/>
</dbReference>
<evidence type="ECO:0000313" key="4">
    <source>
        <dbReference type="Proteomes" id="UP001595075"/>
    </source>
</evidence>
<dbReference type="PANTHER" id="PTHR47843">
    <property type="entry name" value="BTB DOMAIN-CONTAINING PROTEIN-RELATED"/>
    <property type="match status" value="1"/>
</dbReference>
<evidence type="ECO:0000313" key="3">
    <source>
        <dbReference type="EMBL" id="KAL2072757.1"/>
    </source>
</evidence>
<comment type="caution">
    <text evidence="3">The sequence shown here is derived from an EMBL/GenBank/DDBJ whole genome shotgun (WGS) entry which is preliminary data.</text>
</comment>
<dbReference type="EMBL" id="JAZHXI010000004">
    <property type="protein sequence ID" value="KAL2072757.1"/>
    <property type="molecule type" value="Genomic_DNA"/>
</dbReference>
<dbReference type="SUPFAM" id="SSF54695">
    <property type="entry name" value="POZ domain"/>
    <property type="match status" value="1"/>
</dbReference>
<dbReference type="Gene3D" id="3.30.710.10">
    <property type="entry name" value="Potassium Channel Kv1.1, Chain A"/>
    <property type="match status" value="1"/>
</dbReference>
<dbReference type="Pfam" id="PF00651">
    <property type="entry name" value="BTB"/>
    <property type="match status" value="1"/>
</dbReference>